<dbReference type="AlphaFoldDB" id="A0A2H0X6P2"/>
<dbReference type="GO" id="GO:1990904">
    <property type="term" value="C:ribonucleoprotein complex"/>
    <property type="evidence" value="ECO:0007669"/>
    <property type="project" value="UniProtKB-KW"/>
</dbReference>
<evidence type="ECO:0000313" key="6">
    <source>
        <dbReference type="Proteomes" id="UP000231414"/>
    </source>
</evidence>
<evidence type="ECO:0000256" key="2">
    <source>
        <dbReference type="ARBA" id="ARBA00023274"/>
    </source>
</evidence>
<dbReference type="InterPro" id="IPR001787">
    <property type="entry name" value="Ribosomal_bL21"/>
</dbReference>
<dbReference type="SUPFAM" id="SSF141091">
    <property type="entry name" value="L21p-like"/>
    <property type="match status" value="1"/>
</dbReference>
<evidence type="ECO:0000256" key="3">
    <source>
        <dbReference type="HAMAP-Rule" id="MF_01363"/>
    </source>
</evidence>
<dbReference type="GO" id="GO:0005840">
    <property type="term" value="C:ribosome"/>
    <property type="evidence" value="ECO:0007669"/>
    <property type="project" value="UniProtKB-KW"/>
</dbReference>
<accession>A0A2H0X6P2</accession>
<dbReference type="GO" id="GO:0005737">
    <property type="term" value="C:cytoplasm"/>
    <property type="evidence" value="ECO:0007669"/>
    <property type="project" value="UniProtKB-ARBA"/>
</dbReference>
<dbReference type="Proteomes" id="UP000231414">
    <property type="component" value="Unassembled WGS sequence"/>
</dbReference>
<dbReference type="GO" id="GO:0019843">
    <property type="term" value="F:rRNA binding"/>
    <property type="evidence" value="ECO:0007669"/>
    <property type="project" value="UniProtKB-UniRule"/>
</dbReference>
<dbReference type="HAMAP" id="MF_01363">
    <property type="entry name" value="Ribosomal_bL21"/>
    <property type="match status" value="1"/>
</dbReference>
<dbReference type="InterPro" id="IPR028909">
    <property type="entry name" value="bL21-like"/>
</dbReference>
<comment type="subunit">
    <text evidence="3">Part of the 50S ribosomal subunit. Contacts protein L20.</text>
</comment>
<dbReference type="GO" id="GO:0006412">
    <property type="term" value="P:translation"/>
    <property type="evidence" value="ECO:0007669"/>
    <property type="project" value="UniProtKB-UniRule"/>
</dbReference>
<dbReference type="EMBL" id="PEYW01000045">
    <property type="protein sequence ID" value="PIS20582.1"/>
    <property type="molecule type" value="Genomic_DNA"/>
</dbReference>
<evidence type="ECO:0000256" key="1">
    <source>
        <dbReference type="ARBA" id="ARBA00022980"/>
    </source>
</evidence>
<gene>
    <name evidence="3 5" type="primary">rplU</name>
    <name evidence="5" type="ORF">COT52_03085</name>
</gene>
<name>A0A2H0X6P2_UNCKA</name>
<evidence type="ECO:0000313" key="5">
    <source>
        <dbReference type="EMBL" id="PIS20582.1"/>
    </source>
</evidence>
<evidence type="ECO:0000256" key="4">
    <source>
        <dbReference type="RuleBase" id="RU000562"/>
    </source>
</evidence>
<comment type="similarity">
    <text evidence="3 4">Belongs to the bacterial ribosomal protein bL21 family.</text>
</comment>
<comment type="caution">
    <text evidence="5">The sequence shown here is derived from an EMBL/GenBank/DDBJ whole genome shotgun (WGS) entry which is preliminary data.</text>
</comment>
<reference evidence="6" key="1">
    <citation type="submission" date="2017-09" db="EMBL/GenBank/DDBJ databases">
        <title>Depth-based differentiation of microbial function through sediment-hosted aquifers and enrichment of novel symbionts in the deep terrestrial subsurface.</title>
        <authorList>
            <person name="Probst A.J."/>
            <person name="Ladd B."/>
            <person name="Jarett J.K."/>
            <person name="Geller-Mcgrath D.E."/>
            <person name="Sieber C.M.K."/>
            <person name="Emerson J.B."/>
            <person name="Anantharaman K."/>
            <person name="Thomas B.C."/>
            <person name="Malmstrom R."/>
            <person name="Stieglmeier M."/>
            <person name="Klingl A."/>
            <person name="Woyke T."/>
            <person name="Ryan C.M."/>
            <person name="Banfield J.F."/>
        </authorList>
    </citation>
    <scope>NUCLEOTIDE SEQUENCE [LARGE SCALE GENOMIC DNA]</scope>
</reference>
<keyword evidence="3 4" id="KW-0694">RNA-binding</keyword>
<dbReference type="NCBIfam" id="TIGR00061">
    <property type="entry name" value="L21"/>
    <property type="match status" value="1"/>
</dbReference>
<protein>
    <recommendedName>
        <fullName evidence="3">Large ribosomal subunit protein bL21</fullName>
    </recommendedName>
</protein>
<organism evidence="5 6">
    <name type="scientific">candidate division WWE3 bacterium CG08_land_8_20_14_0_20_43_13</name>
    <dbReference type="NCBI Taxonomy" id="1975087"/>
    <lineage>
        <taxon>Bacteria</taxon>
        <taxon>Katanobacteria</taxon>
    </lineage>
</organism>
<keyword evidence="2 3" id="KW-0687">Ribonucleoprotein</keyword>
<keyword evidence="1 3" id="KW-0689">Ribosomal protein</keyword>
<dbReference type="GO" id="GO:0003735">
    <property type="term" value="F:structural constituent of ribosome"/>
    <property type="evidence" value="ECO:0007669"/>
    <property type="project" value="InterPro"/>
</dbReference>
<dbReference type="InterPro" id="IPR036164">
    <property type="entry name" value="bL21-like_sf"/>
</dbReference>
<comment type="function">
    <text evidence="3 4">This protein binds to 23S rRNA in the presence of protein L20.</text>
</comment>
<keyword evidence="3 4" id="KW-0699">rRNA-binding</keyword>
<dbReference type="Pfam" id="PF00829">
    <property type="entry name" value="Ribosomal_L21p"/>
    <property type="match status" value="1"/>
</dbReference>
<sequence>MKYAIVNLSGKQRRLMEGKTYTADRFGQPINEVLLYVNDGDVLVGTPFVSGVGISLIEAENIKDKKVEIIRFEAKSGVRSHKGHRQPITRFKVGKIGEGVNSTLVFKEA</sequence>
<proteinExistence type="inferred from homology"/>